<dbReference type="OrthoDB" id="8117078at2"/>
<name>V4QSW8_9HYPH</name>
<dbReference type="NCBIfam" id="TIGR02811">
    <property type="entry name" value="formate_TAT"/>
    <property type="match status" value="1"/>
</dbReference>
<sequence>MERQDNKAGESRRGFLRLAGLGSVVAGATLVAGKGEAEAAVAAADGTSGAGYRETEHVRKVYEVSRF</sequence>
<keyword evidence="2" id="KW-1185">Reference proteome</keyword>
<evidence type="ECO:0000313" key="1">
    <source>
        <dbReference type="EMBL" id="ESR22862.1"/>
    </source>
</evidence>
<reference evidence="1 2" key="1">
    <citation type="journal article" date="2014" name="Genome Announc.">
        <title>Draft Genome Sequence of Lutibaculum baratangense Strain AMV1T, Isolated from a Mud Volcano in Andamans, India.</title>
        <authorList>
            <person name="Singh A."/>
            <person name="Sreenivas A."/>
            <person name="Sathyanarayana Reddy G."/>
            <person name="Pinnaka A.K."/>
            <person name="Shivaji S."/>
        </authorList>
    </citation>
    <scope>NUCLEOTIDE SEQUENCE [LARGE SCALE GENOMIC DNA]</scope>
    <source>
        <strain evidence="1 2">AMV1</strain>
    </source>
</reference>
<dbReference type="RefSeq" id="WP_023434108.1">
    <property type="nucleotide sequence ID" value="NZ_AWXZ01000040.1"/>
</dbReference>
<dbReference type="Proteomes" id="UP000017819">
    <property type="component" value="Unassembled WGS sequence"/>
</dbReference>
<proteinExistence type="predicted"/>
<dbReference type="PIRSF" id="PIRSF036704">
    <property type="entry name" value="UCP036704"/>
    <property type="match status" value="1"/>
</dbReference>
<organism evidence="1 2">
    <name type="scientific">Lutibaculum baratangense AMV1</name>
    <dbReference type="NCBI Taxonomy" id="631454"/>
    <lineage>
        <taxon>Bacteria</taxon>
        <taxon>Pseudomonadati</taxon>
        <taxon>Pseudomonadota</taxon>
        <taxon>Alphaproteobacteria</taxon>
        <taxon>Hyphomicrobiales</taxon>
        <taxon>Tepidamorphaceae</taxon>
        <taxon>Lutibaculum</taxon>
    </lineage>
</organism>
<protein>
    <recommendedName>
        <fullName evidence="3">Formate dehydrogenase subunit or accessory protein</fullName>
    </recommendedName>
</protein>
<dbReference type="PATRIC" id="fig|631454.5.peg.3951"/>
<dbReference type="STRING" id="631454.N177_3999"/>
<comment type="caution">
    <text evidence="1">The sequence shown here is derived from an EMBL/GenBank/DDBJ whole genome shotgun (WGS) entry which is preliminary data.</text>
</comment>
<dbReference type="InterPro" id="IPR006311">
    <property type="entry name" value="TAT_signal"/>
</dbReference>
<accession>V4QSW8</accession>
<dbReference type="EMBL" id="AWXZ01000040">
    <property type="protein sequence ID" value="ESR22862.1"/>
    <property type="molecule type" value="Genomic_DNA"/>
</dbReference>
<dbReference type="PROSITE" id="PS51318">
    <property type="entry name" value="TAT"/>
    <property type="match status" value="1"/>
</dbReference>
<dbReference type="eggNOG" id="ENOG5033B11">
    <property type="taxonomic scope" value="Bacteria"/>
</dbReference>
<evidence type="ECO:0008006" key="3">
    <source>
        <dbReference type="Google" id="ProtNLM"/>
    </source>
</evidence>
<evidence type="ECO:0000313" key="2">
    <source>
        <dbReference type="Proteomes" id="UP000017819"/>
    </source>
</evidence>
<gene>
    <name evidence="1" type="ORF">N177_3999</name>
</gene>
<dbReference type="InterPro" id="IPR014177">
    <property type="entry name" value="Formate_DH_TAT-contain"/>
</dbReference>
<dbReference type="AlphaFoldDB" id="V4QSW8"/>